<organism evidence="2">
    <name type="scientific">Trypanosoma vivax (strain Y486)</name>
    <dbReference type="NCBI Taxonomy" id="1055687"/>
    <lineage>
        <taxon>Eukaryota</taxon>
        <taxon>Discoba</taxon>
        <taxon>Euglenozoa</taxon>
        <taxon>Kinetoplastea</taxon>
        <taxon>Metakinetoplastina</taxon>
        <taxon>Trypanosomatida</taxon>
        <taxon>Trypanosomatidae</taxon>
        <taxon>Trypanosoma</taxon>
        <taxon>Duttonella</taxon>
    </lineage>
</organism>
<gene>
    <name evidence="2" type="ORF">TVY486_1007740</name>
</gene>
<dbReference type="OMA" id="PCEFLLC"/>
<reference evidence="2" key="1">
    <citation type="journal article" date="2012" name="Proc. Natl. Acad. Sci. U.S.A.">
        <title>Antigenic diversity is generated by distinct evolutionary mechanisms in African trypanosome species.</title>
        <authorList>
            <person name="Jackson A.P."/>
            <person name="Berry A."/>
            <person name="Aslett M."/>
            <person name="Allison H.C."/>
            <person name="Burton P."/>
            <person name="Vavrova-Anderson J."/>
            <person name="Brown R."/>
            <person name="Browne H."/>
            <person name="Corton N."/>
            <person name="Hauser H."/>
            <person name="Gamble J."/>
            <person name="Gilderthorp R."/>
            <person name="Marcello L."/>
            <person name="McQuillan J."/>
            <person name="Otto T.D."/>
            <person name="Quail M.A."/>
            <person name="Sanders M.J."/>
            <person name="van Tonder A."/>
            <person name="Ginger M.L."/>
            <person name="Field M.C."/>
            <person name="Barry J.D."/>
            <person name="Hertz-Fowler C."/>
            <person name="Berriman M."/>
        </authorList>
    </citation>
    <scope>NUCLEOTIDE SEQUENCE</scope>
    <source>
        <strain evidence="2">Y486</strain>
    </source>
</reference>
<dbReference type="AlphaFoldDB" id="G0U771"/>
<sequence>MLYHGSHPEHPIKPLSNFHADLSCSVCRASPHPSMVEWYVCVNEECGHTLCKKCQEVNEKMLENPHVIIRKPMIAYDDMDVCLRTRPRSNAHALCPLYPGQLMVAVSSARGTINPNETYYRLRSGGWINAAHVVRVIPSQQPIEELAREHLGDPQMSENRRPIQTLLTCIEESYRLMDDRSHYGPVMALLIFYPLMQYFANLPGKPLEQRKTLLQASLGFVHYVFHYVLEEVRNWLNDFDPKVKSTALTLYVELLGKSLTLAHDMAVSQANSLPSELGPLVIKTARTAVDLVPVLDSGNIQHVEAADVSLRAPSVWSHQVSFGEEQGRLLACCHKIVETAGWLLRHTPLFTYTLQDVNPFRVAVAFFPDSELLERRLCEVTTGLLERDPTAQKRVHDLDVLEVAVSLASRATCVESQLAVFFLIIYIVHKSPQNIRQIASLVIAPLIQLASKALNTIVASAAFECFAELAYSDPRLVSTCKETDGEEARSISLCSAVVQPRIAPYQVMRVYSVEGHPLMLCEHCSKSHLPPGSEVASESQMAYFHCHCRHCQDEKAVTGLSVRSIEPTEAAKQMLKGGITQLMLSWLRSSESAVTNAVGRLSLKIPVPDDVFVALYQVLLKQGLVGYTDAAFAVAAQWHLPVLWELQRRHPDAAISQYLQRERGLNSKGFLSDCTPGNESRLEDPDGLSPSPDVVVRSSDGASVLSTVSPPVLDLFKGPPRV</sequence>
<feature type="region of interest" description="Disordered" evidence="1">
    <location>
        <begin position="674"/>
        <end position="696"/>
    </location>
</feature>
<dbReference type="EMBL" id="HE573026">
    <property type="protein sequence ID" value="CCC51728.1"/>
    <property type="molecule type" value="Genomic_DNA"/>
</dbReference>
<accession>G0U771</accession>
<dbReference type="VEuPathDB" id="TriTrypDB:TvY486_1007740"/>
<dbReference type="InterPro" id="IPR016024">
    <property type="entry name" value="ARM-type_fold"/>
</dbReference>
<name>G0U771_TRYVY</name>
<evidence type="ECO:0000256" key="1">
    <source>
        <dbReference type="SAM" id="MobiDB-lite"/>
    </source>
</evidence>
<protein>
    <submittedName>
        <fullName evidence="2">Uncharacterized protein</fullName>
    </submittedName>
</protein>
<evidence type="ECO:0000313" key="2">
    <source>
        <dbReference type="EMBL" id="CCC51728.1"/>
    </source>
</evidence>
<proteinExistence type="predicted"/>
<dbReference type="SUPFAM" id="SSF48371">
    <property type="entry name" value="ARM repeat"/>
    <property type="match status" value="1"/>
</dbReference>